<proteinExistence type="predicted"/>
<dbReference type="AlphaFoldDB" id="A0AAD7JZT9"/>
<comment type="caution">
    <text evidence="1">The sequence shown here is derived from an EMBL/GenBank/DDBJ whole genome shotgun (WGS) entry which is preliminary data.</text>
</comment>
<organism evidence="1 2">
    <name type="scientific">Mycena metata</name>
    <dbReference type="NCBI Taxonomy" id="1033252"/>
    <lineage>
        <taxon>Eukaryota</taxon>
        <taxon>Fungi</taxon>
        <taxon>Dikarya</taxon>
        <taxon>Basidiomycota</taxon>
        <taxon>Agaricomycotina</taxon>
        <taxon>Agaricomycetes</taxon>
        <taxon>Agaricomycetidae</taxon>
        <taxon>Agaricales</taxon>
        <taxon>Marasmiineae</taxon>
        <taxon>Mycenaceae</taxon>
        <taxon>Mycena</taxon>
    </lineage>
</organism>
<evidence type="ECO:0000313" key="2">
    <source>
        <dbReference type="Proteomes" id="UP001215598"/>
    </source>
</evidence>
<dbReference type="EMBL" id="JARKIB010000010">
    <property type="protein sequence ID" value="KAJ7775369.1"/>
    <property type="molecule type" value="Genomic_DNA"/>
</dbReference>
<evidence type="ECO:0000313" key="1">
    <source>
        <dbReference type="EMBL" id="KAJ7775369.1"/>
    </source>
</evidence>
<sequence length="262" mass="28574">MAKSTQWGRLELRISQADLAAFDHPGPFPILQTLAIGVTEVRGTAAWGTDLAFVPPFNDNGAGTPDLRDGPRFCLEGRTIPTLRHLDALLFEGLGPTSITSFLARSACILTHLTLRAPGGDRWCDYFGFSGKPCNPSLLLECLQAVPSVVNMSLLGDEALYPVFHRDDILPRLPLRLTSWPSTTVHAAFLAVLRARPALHSAELHVFHRVGEATRPPNEDVLADLSMHAAGGTHISLTTRSVGRFYREFEVNPEECENAEGA</sequence>
<protein>
    <submittedName>
        <fullName evidence="1">Uncharacterized protein</fullName>
    </submittedName>
</protein>
<keyword evidence="2" id="KW-1185">Reference proteome</keyword>
<name>A0AAD7JZT9_9AGAR</name>
<gene>
    <name evidence="1" type="ORF">B0H16DRAFT_1449999</name>
</gene>
<accession>A0AAD7JZT9</accession>
<dbReference type="Proteomes" id="UP001215598">
    <property type="component" value="Unassembled WGS sequence"/>
</dbReference>
<reference evidence="1" key="1">
    <citation type="submission" date="2023-03" db="EMBL/GenBank/DDBJ databases">
        <title>Massive genome expansion in bonnet fungi (Mycena s.s.) driven by repeated elements and novel gene families across ecological guilds.</title>
        <authorList>
            <consortium name="Lawrence Berkeley National Laboratory"/>
            <person name="Harder C.B."/>
            <person name="Miyauchi S."/>
            <person name="Viragh M."/>
            <person name="Kuo A."/>
            <person name="Thoen E."/>
            <person name="Andreopoulos B."/>
            <person name="Lu D."/>
            <person name="Skrede I."/>
            <person name="Drula E."/>
            <person name="Henrissat B."/>
            <person name="Morin E."/>
            <person name="Kohler A."/>
            <person name="Barry K."/>
            <person name="LaButti K."/>
            <person name="Morin E."/>
            <person name="Salamov A."/>
            <person name="Lipzen A."/>
            <person name="Mereny Z."/>
            <person name="Hegedus B."/>
            <person name="Baldrian P."/>
            <person name="Stursova M."/>
            <person name="Weitz H."/>
            <person name="Taylor A."/>
            <person name="Grigoriev I.V."/>
            <person name="Nagy L.G."/>
            <person name="Martin F."/>
            <person name="Kauserud H."/>
        </authorList>
    </citation>
    <scope>NUCLEOTIDE SEQUENCE</scope>
    <source>
        <strain evidence="1">CBHHK182m</strain>
    </source>
</reference>